<feature type="region of interest" description="Disordered" evidence="1">
    <location>
        <begin position="80"/>
        <end position="106"/>
    </location>
</feature>
<dbReference type="OrthoDB" id="3205772at2759"/>
<comment type="caution">
    <text evidence="3">The sequence shown here is derived from an EMBL/GenBank/DDBJ whole genome shotgun (WGS) entry which is preliminary data.</text>
</comment>
<dbReference type="PANTHER" id="PTHR44329">
    <property type="entry name" value="SERINE/THREONINE-PROTEIN KINASE TNNI3K-RELATED"/>
    <property type="match status" value="1"/>
</dbReference>
<dbReference type="InterPro" id="IPR011009">
    <property type="entry name" value="Kinase-like_dom_sf"/>
</dbReference>
<evidence type="ECO:0000259" key="2">
    <source>
        <dbReference type="PROSITE" id="PS50011"/>
    </source>
</evidence>
<dbReference type="InterPro" id="IPR001245">
    <property type="entry name" value="Ser-Thr/Tyr_kinase_cat_dom"/>
</dbReference>
<sequence>PEVFHDKIHTKAADIYSFGMVMCEIFIGASPFSNVDCDNEEESKALAIEICNGKRPEIQDLPPLIAELIKTCWDADPARRPPAEDLYSRELSPISVPSKNTNTEKKTDHLNHLNHLYYEIDVAGKKDDQAN</sequence>
<evidence type="ECO:0000313" key="4">
    <source>
        <dbReference type="Proteomes" id="UP000789342"/>
    </source>
</evidence>
<proteinExistence type="predicted"/>
<dbReference type="InterPro" id="IPR051681">
    <property type="entry name" value="Ser/Thr_Kinases-Pseudokinases"/>
</dbReference>
<feature type="domain" description="Protein kinase" evidence="2">
    <location>
        <begin position="1"/>
        <end position="95"/>
    </location>
</feature>
<dbReference type="PROSITE" id="PS50011">
    <property type="entry name" value="PROTEIN_KINASE_DOM"/>
    <property type="match status" value="1"/>
</dbReference>
<gene>
    <name evidence="3" type="ORF">AMORRO_LOCUS10685</name>
</gene>
<dbReference type="InterPro" id="IPR000719">
    <property type="entry name" value="Prot_kinase_dom"/>
</dbReference>
<dbReference type="AlphaFoldDB" id="A0A9N9HBF5"/>
<keyword evidence="4" id="KW-1185">Reference proteome</keyword>
<feature type="non-terminal residue" evidence="3">
    <location>
        <position position="1"/>
    </location>
</feature>
<protein>
    <submittedName>
        <fullName evidence="3">15288_t:CDS:1</fullName>
    </submittedName>
</protein>
<dbReference type="EMBL" id="CAJVPV010012113">
    <property type="protein sequence ID" value="CAG8667535.1"/>
    <property type="molecule type" value="Genomic_DNA"/>
</dbReference>
<reference evidence="3" key="1">
    <citation type="submission" date="2021-06" db="EMBL/GenBank/DDBJ databases">
        <authorList>
            <person name="Kallberg Y."/>
            <person name="Tangrot J."/>
            <person name="Rosling A."/>
        </authorList>
    </citation>
    <scope>NUCLEOTIDE SEQUENCE</scope>
    <source>
        <strain evidence="3">CL551</strain>
    </source>
</reference>
<dbReference type="Pfam" id="PF07714">
    <property type="entry name" value="PK_Tyr_Ser-Thr"/>
    <property type="match status" value="1"/>
</dbReference>
<evidence type="ECO:0000256" key="1">
    <source>
        <dbReference type="SAM" id="MobiDB-lite"/>
    </source>
</evidence>
<dbReference type="Proteomes" id="UP000789342">
    <property type="component" value="Unassembled WGS sequence"/>
</dbReference>
<name>A0A9N9HBF5_9GLOM</name>
<dbReference type="Gene3D" id="1.10.510.10">
    <property type="entry name" value="Transferase(Phosphotransferase) domain 1"/>
    <property type="match status" value="1"/>
</dbReference>
<organism evidence="3 4">
    <name type="scientific">Acaulospora morrowiae</name>
    <dbReference type="NCBI Taxonomy" id="94023"/>
    <lineage>
        <taxon>Eukaryota</taxon>
        <taxon>Fungi</taxon>
        <taxon>Fungi incertae sedis</taxon>
        <taxon>Mucoromycota</taxon>
        <taxon>Glomeromycotina</taxon>
        <taxon>Glomeromycetes</taxon>
        <taxon>Diversisporales</taxon>
        <taxon>Acaulosporaceae</taxon>
        <taxon>Acaulospora</taxon>
    </lineage>
</organism>
<accession>A0A9N9HBF5</accession>
<evidence type="ECO:0000313" key="3">
    <source>
        <dbReference type="EMBL" id="CAG8667535.1"/>
    </source>
</evidence>
<dbReference type="GO" id="GO:0004674">
    <property type="term" value="F:protein serine/threonine kinase activity"/>
    <property type="evidence" value="ECO:0007669"/>
    <property type="project" value="TreeGrafter"/>
</dbReference>
<dbReference type="GO" id="GO:0005524">
    <property type="term" value="F:ATP binding"/>
    <property type="evidence" value="ECO:0007669"/>
    <property type="project" value="InterPro"/>
</dbReference>
<dbReference type="SUPFAM" id="SSF56112">
    <property type="entry name" value="Protein kinase-like (PK-like)"/>
    <property type="match status" value="1"/>
</dbReference>